<dbReference type="AlphaFoldDB" id="A0A1M4YCN1"/>
<feature type="transmembrane region" description="Helical" evidence="1">
    <location>
        <begin position="359"/>
        <end position="382"/>
    </location>
</feature>
<keyword evidence="3" id="KW-1185">Reference proteome</keyword>
<gene>
    <name evidence="2" type="ORF">SAMN02745249_01662</name>
</gene>
<keyword evidence="1" id="KW-0812">Transmembrane</keyword>
<dbReference type="PANTHER" id="PTHR30354">
    <property type="entry name" value="GNT FAMILY GLUCONATE TRANSPORTER"/>
    <property type="match status" value="1"/>
</dbReference>
<feature type="transmembrane region" description="Helical" evidence="1">
    <location>
        <begin position="436"/>
        <end position="461"/>
    </location>
</feature>
<dbReference type="GO" id="GO:0005886">
    <property type="term" value="C:plasma membrane"/>
    <property type="evidence" value="ECO:0007669"/>
    <property type="project" value="TreeGrafter"/>
</dbReference>
<sequence length="462" mass="48165">MDVPVSSTQLLLGLAIGVILLIFISMKTKLHTFVALIISAIVTGLIGGLPYQQVMDSVTVGFGNTLSSTGIIIGLGVILGAVLEMSGAAEQMAFSMIKLVGKGKEEWALALTGYIVAIPVFSDSGLVILTPLAKSISRMTGKSAVGLGLALATGLQLTHVFVPPTPGPLAVAGILGVDIGMMIMAGILFSIPTLIASVYYSKWLGKKIYQIPTEDGLDFVRMDYKEEYEKSIDNIEEIYKEKKLPGAALSFSPVAIPLLLILSNTVIDLIGVGGSIQSITGFLGNPVISLIIGLLIAVYGLARRYTREQVIGSMDDGIKATGMILLVTGAGGSLGQVVRDAGIGDALGQMVLNIGLPGVLVPFIIAALMRIALGSATVALITAATLTAPLVTQLGLNPVMLAMSTCAGAVSFSYFNDSGYWTFNGLYGLPEIKDQFWAKTMVSFIGAGVTLAGVLLANMFVG</sequence>
<evidence type="ECO:0000313" key="2">
    <source>
        <dbReference type="EMBL" id="SHF03302.1"/>
    </source>
</evidence>
<dbReference type="OrthoDB" id="9787129at2"/>
<reference evidence="2 3" key="1">
    <citation type="submission" date="2016-11" db="EMBL/GenBank/DDBJ databases">
        <authorList>
            <person name="Jaros S."/>
            <person name="Januszkiewicz K."/>
            <person name="Wedrychowicz H."/>
        </authorList>
    </citation>
    <scope>NUCLEOTIDE SEQUENCE [LARGE SCALE GENOMIC DNA]</scope>
    <source>
        <strain evidence="2 3">DSM 15692</strain>
    </source>
</reference>
<feature type="transmembrane region" description="Helical" evidence="1">
    <location>
        <begin position="33"/>
        <end position="51"/>
    </location>
</feature>
<feature type="transmembrane region" description="Helical" evidence="1">
    <location>
        <begin position="394"/>
        <end position="416"/>
    </location>
</feature>
<feature type="transmembrane region" description="Helical" evidence="1">
    <location>
        <begin position="322"/>
        <end position="339"/>
    </location>
</feature>
<dbReference type="RefSeq" id="WP_073298393.1">
    <property type="nucleotide sequence ID" value="NZ_FQUF01000027.1"/>
</dbReference>
<organism evidence="2 3">
    <name type="scientific">Atopostipes suicloacalis DSM 15692</name>
    <dbReference type="NCBI Taxonomy" id="1121025"/>
    <lineage>
        <taxon>Bacteria</taxon>
        <taxon>Bacillati</taxon>
        <taxon>Bacillota</taxon>
        <taxon>Bacilli</taxon>
        <taxon>Lactobacillales</taxon>
        <taxon>Carnobacteriaceae</taxon>
        <taxon>Atopostipes</taxon>
    </lineage>
</organism>
<dbReference type="NCBIfam" id="TIGR00791">
    <property type="entry name" value="gntP"/>
    <property type="match status" value="1"/>
</dbReference>
<dbReference type="STRING" id="1121025.SAMN02745249_01662"/>
<dbReference type="EMBL" id="FQUF01000027">
    <property type="protein sequence ID" value="SHF03302.1"/>
    <property type="molecule type" value="Genomic_DNA"/>
</dbReference>
<feature type="transmembrane region" description="Helical" evidence="1">
    <location>
        <begin position="6"/>
        <end position="26"/>
    </location>
</feature>
<dbReference type="Pfam" id="PF02447">
    <property type="entry name" value="GntP_permease"/>
    <property type="match status" value="1"/>
</dbReference>
<evidence type="ECO:0000313" key="3">
    <source>
        <dbReference type="Proteomes" id="UP000184128"/>
    </source>
</evidence>
<dbReference type="GO" id="GO:0015128">
    <property type="term" value="F:gluconate transmembrane transporter activity"/>
    <property type="evidence" value="ECO:0007669"/>
    <property type="project" value="InterPro"/>
</dbReference>
<feature type="transmembrane region" description="Helical" evidence="1">
    <location>
        <begin position="174"/>
        <end position="200"/>
    </location>
</feature>
<dbReference type="InterPro" id="IPR003474">
    <property type="entry name" value="Glcn_transporter"/>
</dbReference>
<keyword evidence="1" id="KW-0472">Membrane</keyword>
<dbReference type="PANTHER" id="PTHR30354:SF11">
    <property type="entry name" value="PERMEASE"/>
    <property type="match status" value="1"/>
</dbReference>
<keyword evidence="1" id="KW-1133">Transmembrane helix</keyword>
<dbReference type="Proteomes" id="UP000184128">
    <property type="component" value="Unassembled WGS sequence"/>
</dbReference>
<evidence type="ECO:0000256" key="1">
    <source>
        <dbReference type="SAM" id="Phobius"/>
    </source>
</evidence>
<name>A0A1M4YCN1_9LACT</name>
<proteinExistence type="predicted"/>
<feature type="transmembrane region" description="Helical" evidence="1">
    <location>
        <begin position="247"/>
        <end position="267"/>
    </location>
</feature>
<feature type="transmembrane region" description="Helical" evidence="1">
    <location>
        <begin position="279"/>
        <end position="302"/>
    </location>
</feature>
<dbReference type="PIRSF" id="PIRSF002746">
    <property type="entry name" value="Gluconate_transporter"/>
    <property type="match status" value="1"/>
</dbReference>
<feature type="transmembrane region" description="Helical" evidence="1">
    <location>
        <begin position="71"/>
        <end position="89"/>
    </location>
</feature>
<protein>
    <submittedName>
        <fullName evidence="2">Gluconate:H+ symporter, GntP family</fullName>
    </submittedName>
</protein>
<accession>A0A1M4YCN1</accession>